<keyword evidence="12" id="KW-1185">Reference proteome</keyword>
<dbReference type="InterPro" id="IPR041118">
    <property type="entry name" value="Rx_N"/>
</dbReference>
<dbReference type="Pfam" id="PF18052">
    <property type="entry name" value="Rx_N"/>
    <property type="match status" value="1"/>
</dbReference>
<dbReference type="CDD" id="cd14798">
    <property type="entry name" value="RX-CC_like"/>
    <property type="match status" value="1"/>
</dbReference>
<evidence type="ECO:0000256" key="3">
    <source>
        <dbReference type="ARBA" id="ARBA00022737"/>
    </source>
</evidence>
<comment type="similarity">
    <text evidence="1">Belongs to the disease resistance NB-LRR family.</text>
</comment>
<evidence type="ECO:0000259" key="8">
    <source>
        <dbReference type="Pfam" id="PF18052"/>
    </source>
</evidence>
<dbReference type="InterPro" id="IPR044974">
    <property type="entry name" value="Disease_R_plants"/>
</dbReference>
<evidence type="ECO:0000313" key="11">
    <source>
        <dbReference type="EMBL" id="PIN17643.1"/>
    </source>
</evidence>
<comment type="caution">
    <text evidence="11">The sequence shown here is derived from an EMBL/GenBank/DDBJ whole genome shotgun (WGS) entry which is preliminary data.</text>
</comment>
<sequence length="858" mass="98188">MAEAAVAIVINKAIAAKALVERGELHSQEHISWIETQMKTLQSYLEDAESKEATWFVNSIRDLALDVEDILDTYLPEIESHKSKGLFGFLKHSSCILCHGITDNDFSLKIEEFKKRAARIEQSKGDIAAKSCDVDREKPEKCDVDREKPKKEFEKKIFGHEKRSEILNEMACELKECRIISIVGPGGIGKTAVASYIYHQVKNKFDCSAMVYISEESTTTDILLDIAKQVGLSESQMKHKMQENLFWLLRDKKYVIFLDDIVREKWDVVKDIVAMTNSMKDSRIIFTCRDSEDCESHKEFNLDFLSYSVGKELFYDSMGETPPPELKEIGDEIVQNCGGWPLTIQVIAGTLKAEESSSWHEVLKRARKSPGFGKDSLNIMLDLSYQELPTKLKPFFLYFGIFPMNREIFVSELIQLWVAEKLVIEAEDSRKPHKIVEGYINKLVERNLIQVYRRKSDGRVQSCGIQNLLHDFCTRKAKEISFFCTGDAHLASVARRVITNSSSSLSGQHDSDDSTVPRKIRALFCFGKGRELAKFIKSHASQLKFLQLLTIDVGQIAINLPPEIVDLSGLIYLKLIGQFIIVPSSIGRMKKLETLEVRSRDVPEVILTMKHLKHLFVSGVKVGKPNIRNREHGLEVDLQNLETLDFDYQYGYHLTCSSFKKLPKLKKLKVYGAEETTLEELSGNKPFLQKLPLLQNLEDLKLQVDLSSEGEIPTLASDFSHYRNLQKLQLFFDSSANITCVLEFPEFPEKLVEITLRGVSMEDQVDPLKKLQELPRLEIVNLQKCKARRMDFSGKNKFLQLQILILRDTKFNEIIVDETGPPQNLRRFIYKQHPQQQPKVPQELKKLMVEMTDADYLA</sequence>
<evidence type="ECO:0000256" key="4">
    <source>
        <dbReference type="ARBA" id="ARBA00022741"/>
    </source>
</evidence>
<keyword evidence="4" id="KW-0547">Nucleotide-binding</keyword>
<dbReference type="SUPFAM" id="SSF52058">
    <property type="entry name" value="L domain-like"/>
    <property type="match status" value="1"/>
</dbReference>
<dbReference type="InterPro" id="IPR042197">
    <property type="entry name" value="Apaf_helical"/>
</dbReference>
<accession>A0A2G9HJM9</accession>
<dbReference type="Pfam" id="PF23559">
    <property type="entry name" value="WHD_DRP"/>
    <property type="match status" value="1"/>
</dbReference>
<evidence type="ECO:0000259" key="7">
    <source>
        <dbReference type="Pfam" id="PF00931"/>
    </source>
</evidence>
<dbReference type="OrthoDB" id="1303165at2759"/>
<keyword evidence="5" id="KW-0611">Plant defense</keyword>
<dbReference type="Pfam" id="PF23598">
    <property type="entry name" value="LRR_14"/>
    <property type="match status" value="1"/>
</dbReference>
<dbReference type="InterPro" id="IPR055414">
    <property type="entry name" value="LRR_R13L4/SHOC2-like"/>
</dbReference>
<name>A0A2G9HJM9_9LAMI</name>
<protein>
    <submittedName>
        <fullName evidence="11">Apoptotic ATPase</fullName>
    </submittedName>
</protein>
<dbReference type="PANTHER" id="PTHR23155:SF1238">
    <property type="entry name" value="TOMV SUSCEPTIBLE PROTEIN TM-2"/>
    <property type="match status" value="1"/>
</dbReference>
<feature type="domain" description="Disease resistance protein winged helix" evidence="9">
    <location>
        <begin position="401"/>
        <end position="472"/>
    </location>
</feature>
<feature type="domain" description="Disease resistance N-terminal" evidence="8">
    <location>
        <begin position="24"/>
        <end position="85"/>
    </location>
</feature>
<evidence type="ECO:0000313" key="12">
    <source>
        <dbReference type="Proteomes" id="UP000231279"/>
    </source>
</evidence>
<keyword evidence="6" id="KW-0067">ATP-binding</keyword>
<proteinExistence type="inferred from homology"/>
<dbReference type="EMBL" id="NKXS01001626">
    <property type="protein sequence ID" value="PIN17643.1"/>
    <property type="molecule type" value="Genomic_DNA"/>
</dbReference>
<dbReference type="Gene3D" id="1.10.8.430">
    <property type="entry name" value="Helical domain of apoptotic protease-activating factors"/>
    <property type="match status" value="1"/>
</dbReference>
<dbReference type="PANTHER" id="PTHR23155">
    <property type="entry name" value="DISEASE RESISTANCE PROTEIN RP"/>
    <property type="match status" value="1"/>
</dbReference>
<keyword evidence="3" id="KW-0677">Repeat</keyword>
<dbReference type="InterPro" id="IPR058922">
    <property type="entry name" value="WHD_DRP"/>
</dbReference>
<feature type="domain" description="Disease resistance R13L4/SHOC-2-like LRR" evidence="10">
    <location>
        <begin position="572"/>
        <end position="807"/>
    </location>
</feature>
<dbReference type="STRING" id="429701.A0A2G9HJM9"/>
<dbReference type="GO" id="GO:0098542">
    <property type="term" value="P:defense response to other organism"/>
    <property type="evidence" value="ECO:0007669"/>
    <property type="project" value="TreeGrafter"/>
</dbReference>
<dbReference type="InterPro" id="IPR002182">
    <property type="entry name" value="NB-ARC"/>
</dbReference>
<dbReference type="Gene3D" id="3.40.50.300">
    <property type="entry name" value="P-loop containing nucleotide triphosphate hydrolases"/>
    <property type="match status" value="1"/>
</dbReference>
<dbReference type="AlphaFoldDB" id="A0A2G9HJM9"/>
<dbReference type="Gene3D" id="1.10.10.10">
    <property type="entry name" value="Winged helix-like DNA-binding domain superfamily/Winged helix DNA-binding domain"/>
    <property type="match status" value="1"/>
</dbReference>
<evidence type="ECO:0000259" key="9">
    <source>
        <dbReference type="Pfam" id="PF23559"/>
    </source>
</evidence>
<evidence type="ECO:0000256" key="5">
    <source>
        <dbReference type="ARBA" id="ARBA00022821"/>
    </source>
</evidence>
<evidence type="ECO:0000259" key="10">
    <source>
        <dbReference type="Pfam" id="PF23598"/>
    </source>
</evidence>
<dbReference type="Gene3D" id="3.80.10.10">
    <property type="entry name" value="Ribonuclease Inhibitor"/>
    <property type="match status" value="1"/>
</dbReference>
<dbReference type="GO" id="GO:0005524">
    <property type="term" value="F:ATP binding"/>
    <property type="evidence" value="ECO:0007669"/>
    <property type="project" value="UniProtKB-KW"/>
</dbReference>
<dbReference type="SUPFAM" id="SSF52540">
    <property type="entry name" value="P-loop containing nucleoside triphosphate hydrolases"/>
    <property type="match status" value="1"/>
</dbReference>
<dbReference type="Pfam" id="PF00931">
    <property type="entry name" value="NB-ARC"/>
    <property type="match status" value="1"/>
</dbReference>
<evidence type="ECO:0000256" key="2">
    <source>
        <dbReference type="ARBA" id="ARBA00022614"/>
    </source>
</evidence>
<dbReference type="InterPro" id="IPR036388">
    <property type="entry name" value="WH-like_DNA-bd_sf"/>
</dbReference>
<dbReference type="Gene3D" id="1.20.5.4130">
    <property type="match status" value="1"/>
</dbReference>
<evidence type="ECO:0000256" key="1">
    <source>
        <dbReference type="ARBA" id="ARBA00008894"/>
    </source>
</evidence>
<dbReference type="Proteomes" id="UP000231279">
    <property type="component" value="Unassembled WGS sequence"/>
</dbReference>
<dbReference type="PRINTS" id="PR00364">
    <property type="entry name" value="DISEASERSIST"/>
</dbReference>
<keyword evidence="2" id="KW-0433">Leucine-rich repeat</keyword>
<feature type="domain" description="NB-ARC" evidence="7">
    <location>
        <begin position="172"/>
        <end position="299"/>
    </location>
</feature>
<dbReference type="GO" id="GO:0043531">
    <property type="term" value="F:ADP binding"/>
    <property type="evidence" value="ECO:0007669"/>
    <property type="project" value="InterPro"/>
</dbReference>
<reference evidence="12" key="1">
    <citation type="journal article" date="2018" name="Gigascience">
        <title>Genome assembly of the Pink Ipe (Handroanthus impetiginosus, Bignoniaceae), a highly valued, ecologically keystone Neotropical timber forest tree.</title>
        <authorList>
            <person name="Silva-Junior O.B."/>
            <person name="Grattapaglia D."/>
            <person name="Novaes E."/>
            <person name="Collevatti R.G."/>
        </authorList>
    </citation>
    <scope>NUCLEOTIDE SEQUENCE [LARGE SCALE GENOMIC DNA]</scope>
    <source>
        <strain evidence="12">cv. UFG-1</strain>
    </source>
</reference>
<gene>
    <name evidence="11" type="ORF">CDL12_09676</name>
</gene>
<dbReference type="InterPro" id="IPR038005">
    <property type="entry name" value="RX-like_CC"/>
</dbReference>
<dbReference type="InterPro" id="IPR027417">
    <property type="entry name" value="P-loop_NTPase"/>
</dbReference>
<dbReference type="InterPro" id="IPR032675">
    <property type="entry name" value="LRR_dom_sf"/>
</dbReference>
<organism evidence="11 12">
    <name type="scientific">Handroanthus impetiginosus</name>
    <dbReference type="NCBI Taxonomy" id="429701"/>
    <lineage>
        <taxon>Eukaryota</taxon>
        <taxon>Viridiplantae</taxon>
        <taxon>Streptophyta</taxon>
        <taxon>Embryophyta</taxon>
        <taxon>Tracheophyta</taxon>
        <taxon>Spermatophyta</taxon>
        <taxon>Magnoliopsida</taxon>
        <taxon>eudicotyledons</taxon>
        <taxon>Gunneridae</taxon>
        <taxon>Pentapetalae</taxon>
        <taxon>asterids</taxon>
        <taxon>lamiids</taxon>
        <taxon>Lamiales</taxon>
        <taxon>Bignoniaceae</taxon>
        <taxon>Crescentiina</taxon>
        <taxon>Tabebuia alliance</taxon>
        <taxon>Handroanthus</taxon>
    </lineage>
</organism>
<evidence type="ECO:0000256" key="6">
    <source>
        <dbReference type="ARBA" id="ARBA00022840"/>
    </source>
</evidence>